<evidence type="ECO:0000313" key="3">
    <source>
        <dbReference type="EMBL" id="KAF9469236.1"/>
    </source>
</evidence>
<dbReference type="Pfam" id="PF12874">
    <property type="entry name" value="zf-met"/>
    <property type="match status" value="1"/>
</dbReference>
<evidence type="ECO:0000259" key="2">
    <source>
        <dbReference type="PROSITE" id="PS00028"/>
    </source>
</evidence>
<organism evidence="3 4">
    <name type="scientific">Collybia nuda</name>
    <dbReference type="NCBI Taxonomy" id="64659"/>
    <lineage>
        <taxon>Eukaryota</taxon>
        <taxon>Fungi</taxon>
        <taxon>Dikarya</taxon>
        <taxon>Basidiomycota</taxon>
        <taxon>Agaricomycotina</taxon>
        <taxon>Agaricomycetes</taxon>
        <taxon>Agaricomycetidae</taxon>
        <taxon>Agaricales</taxon>
        <taxon>Tricholomatineae</taxon>
        <taxon>Clitocybaceae</taxon>
        <taxon>Collybia</taxon>
    </lineage>
</organism>
<name>A0A9P6CJV7_9AGAR</name>
<gene>
    <name evidence="3" type="ORF">BDZ94DRAFT_1244039</name>
</gene>
<dbReference type="EMBL" id="MU150230">
    <property type="protein sequence ID" value="KAF9469236.1"/>
    <property type="molecule type" value="Genomic_DNA"/>
</dbReference>
<feature type="compositionally biased region" description="Polar residues" evidence="1">
    <location>
        <begin position="124"/>
        <end position="143"/>
    </location>
</feature>
<comment type="caution">
    <text evidence="3">The sequence shown here is derived from an EMBL/GenBank/DDBJ whole genome shotgun (WGS) entry which is preliminary data.</text>
</comment>
<dbReference type="PROSITE" id="PS00028">
    <property type="entry name" value="ZINC_FINGER_C2H2_1"/>
    <property type="match status" value="1"/>
</dbReference>
<dbReference type="Proteomes" id="UP000807353">
    <property type="component" value="Unassembled WGS sequence"/>
</dbReference>
<evidence type="ECO:0000256" key="1">
    <source>
        <dbReference type="SAM" id="MobiDB-lite"/>
    </source>
</evidence>
<evidence type="ECO:0000313" key="4">
    <source>
        <dbReference type="Proteomes" id="UP000807353"/>
    </source>
</evidence>
<sequence length="228" mass="24548">MADILPSYFDLIPHSSVASDISLDSPTGSLDCHAEGSSSWPGMYDAISSSTAPFQAWSYPKSTTFAPPKKRVRNRNTVRLDCEPCKRTFTRICVYKAHLKTRKHAVNHALINVGTSLHQTTAPASLDCGSQTSPPPSDNSGSYSLAAVNPSAQSGSDPMDFDFSNFDWITSSDYSISDSDSQASVITPPPQWITLPEAPLEATLTVIGTSSHAIKGFYLPSTNLFIPS</sequence>
<reference evidence="3" key="1">
    <citation type="submission" date="2020-11" db="EMBL/GenBank/DDBJ databases">
        <authorList>
            <consortium name="DOE Joint Genome Institute"/>
            <person name="Ahrendt S."/>
            <person name="Riley R."/>
            <person name="Andreopoulos W."/>
            <person name="Labutti K."/>
            <person name="Pangilinan J."/>
            <person name="Ruiz-Duenas F.J."/>
            <person name="Barrasa J.M."/>
            <person name="Sanchez-Garcia M."/>
            <person name="Camarero S."/>
            <person name="Miyauchi S."/>
            <person name="Serrano A."/>
            <person name="Linde D."/>
            <person name="Babiker R."/>
            <person name="Drula E."/>
            <person name="Ayuso-Fernandez I."/>
            <person name="Pacheco R."/>
            <person name="Padilla G."/>
            <person name="Ferreira P."/>
            <person name="Barriuso J."/>
            <person name="Kellner H."/>
            <person name="Castanera R."/>
            <person name="Alfaro M."/>
            <person name="Ramirez L."/>
            <person name="Pisabarro A.G."/>
            <person name="Kuo A."/>
            <person name="Tritt A."/>
            <person name="Lipzen A."/>
            <person name="He G."/>
            <person name="Yan M."/>
            <person name="Ng V."/>
            <person name="Cullen D."/>
            <person name="Martin F."/>
            <person name="Rosso M.-N."/>
            <person name="Henrissat B."/>
            <person name="Hibbett D."/>
            <person name="Martinez A.T."/>
            <person name="Grigoriev I.V."/>
        </authorList>
    </citation>
    <scope>NUCLEOTIDE SEQUENCE</scope>
    <source>
        <strain evidence="3">CBS 247.69</strain>
    </source>
</reference>
<dbReference type="InterPro" id="IPR013087">
    <property type="entry name" value="Znf_C2H2_type"/>
</dbReference>
<dbReference type="AlphaFoldDB" id="A0A9P6CJV7"/>
<proteinExistence type="predicted"/>
<feature type="domain" description="C2H2-type" evidence="2">
    <location>
        <begin position="82"/>
        <end position="104"/>
    </location>
</feature>
<accession>A0A9P6CJV7</accession>
<keyword evidence="4" id="KW-1185">Reference proteome</keyword>
<protein>
    <recommendedName>
        <fullName evidence="2">C2H2-type domain-containing protein</fullName>
    </recommendedName>
</protein>
<feature type="region of interest" description="Disordered" evidence="1">
    <location>
        <begin position="124"/>
        <end position="158"/>
    </location>
</feature>